<gene>
    <name evidence="2" type="ORF">JOQ06_003531</name>
</gene>
<feature type="region of interest" description="Disordered" evidence="1">
    <location>
        <begin position="1"/>
        <end position="20"/>
    </location>
</feature>
<name>A0AAD6AGY1_9TELE</name>
<sequence length="70" mass="7638">MAIQSTLIHETDSGERKTLGSGWGRLEIPVERRERARSAIANTRGGLANPSGLLMTAPLRNPTNYHLLLA</sequence>
<evidence type="ECO:0000313" key="2">
    <source>
        <dbReference type="EMBL" id="KAJ4924577.1"/>
    </source>
</evidence>
<accession>A0AAD6AGY1</accession>
<organism evidence="2 3">
    <name type="scientific">Pogonophryne albipinna</name>
    <dbReference type="NCBI Taxonomy" id="1090488"/>
    <lineage>
        <taxon>Eukaryota</taxon>
        <taxon>Metazoa</taxon>
        <taxon>Chordata</taxon>
        <taxon>Craniata</taxon>
        <taxon>Vertebrata</taxon>
        <taxon>Euteleostomi</taxon>
        <taxon>Actinopterygii</taxon>
        <taxon>Neopterygii</taxon>
        <taxon>Teleostei</taxon>
        <taxon>Neoteleostei</taxon>
        <taxon>Acanthomorphata</taxon>
        <taxon>Eupercaria</taxon>
        <taxon>Perciformes</taxon>
        <taxon>Notothenioidei</taxon>
        <taxon>Pogonophryne</taxon>
    </lineage>
</organism>
<keyword evidence="3" id="KW-1185">Reference proteome</keyword>
<dbReference type="AlphaFoldDB" id="A0AAD6AGY1"/>
<protein>
    <submittedName>
        <fullName evidence="2">Uncharacterized protein</fullName>
    </submittedName>
</protein>
<comment type="caution">
    <text evidence="2">The sequence shown here is derived from an EMBL/GenBank/DDBJ whole genome shotgun (WGS) entry which is preliminary data.</text>
</comment>
<feature type="compositionally biased region" description="Basic and acidic residues" evidence="1">
    <location>
        <begin position="9"/>
        <end position="18"/>
    </location>
</feature>
<evidence type="ECO:0000256" key="1">
    <source>
        <dbReference type="SAM" id="MobiDB-lite"/>
    </source>
</evidence>
<dbReference type="Proteomes" id="UP001219934">
    <property type="component" value="Unassembled WGS sequence"/>
</dbReference>
<evidence type="ECO:0000313" key="3">
    <source>
        <dbReference type="Proteomes" id="UP001219934"/>
    </source>
</evidence>
<reference evidence="2" key="1">
    <citation type="submission" date="2022-11" db="EMBL/GenBank/DDBJ databases">
        <title>Chromosome-level genome of Pogonophryne albipinna.</title>
        <authorList>
            <person name="Jo E."/>
        </authorList>
    </citation>
    <scope>NUCLEOTIDE SEQUENCE</scope>
    <source>
        <strain evidence="2">SGF0006</strain>
        <tissue evidence="2">Muscle</tissue>
    </source>
</reference>
<dbReference type="EMBL" id="JAPTMU010000022">
    <property type="protein sequence ID" value="KAJ4924577.1"/>
    <property type="molecule type" value="Genomic_DNA"/>
</dbReference>
<proteinExistence type="predicted"/>